<feature type="region of interest" description="Disordered" evidence="20">
    <location>
        <begin position="990"/>
        <end position="1022"/>
    </location>
</feature>
<evidence type="ECO:0000256" key="8">
    <source>
        <dbReference type="ARBA" id="ARBA00022840"/>
    </source>
</evidence>
<keyword evidence="14" id="KW-0206">Cytoskeleton</keyword>
<evidence type="ECO:0000259" key="21">
    <source>
        <dbReference type="SMART" id="SM00382"/>
    </source>
</evidence>
<keyword evidence="7" id="KW-0547">Nucleotide-binding</keyword>
<dbReference type="GO" id="GO:0008017">
    <property type="term" value="F:microtubule binding"/>
    <property type="evidence" value="ECO:0007669"/>
    <property type="project" value="UniProtKB-ARBA"/>
</dbReference>
<comment type="function">
    <text evidence="16">Force generating protein of eukaryotic cilia and flagella. Produces force towards the minus ends of microtubules. Dynein has ATPase activity; the force-producing power stroke is thought to occur on release of ADP. Required for assembly of the I1 inner arm complex and its targeting to the appropriate axoneme location. Also required for phototaxis.</text>
</comment>
<feature type="domain" description="AAA+ ATPase" evidence="21">
    <location>
        <begin position="1914"/>
        <end position="2051"/>
    </location>
</feature>
<dbReference type="RefSeq" id="XP_009827585.1">
    <property type="nucleotide sequence ID" value="XM_009829283.1"/>
</dbReference>
<keyword evidence="5" id="KW-0493">Microtubule</keyword>
<keyword evidence="8" id="KW-0067">ATP-binding</keyword>
<dbReference type="InterPro" id="IPR035699">
    <property type="entry name" value="AAA_6"/>
</dbReference>
<feature type="coiled-coil region" evidence="19">
    <location>
        <begin position="3352"/>
        <end position="3414"/>
    </location>
</feature>
<dbReference type="InterPro" id="IPR042228">
    <property type="entry name" value="Dynein_linker_3"/>
</dbReference>
<dbReference type="InterPro" id="IPR035706">
    <property type="entry name" value="AAA_9"/>
</dbReference>
<name>W4GV48_APHAT</name>
<proteinExistence type="inferred from homology"/>
<evidence type="ECO:0000313" key="22">
    <source>
        <dbReference type="EMBL" id="ETV82914.1"/>
    </source>
</evidence>
<comment type="subunit">
    <text evidence="17">The I1 inner arm complex (also known as the f dynein complex) is a two-headed isoform composed of two heavy chains (1-alpha and 1-beta), three intermediate chains and three light chains. I1 occupies a specific position proximal to the first radial spoke and repeats every 96 nm along the length of the axoneme.</text>
</comment>
<feature type="coiled-coil region" evidence="19">
    <location>
        <begin position="3136"/>
        <end position="3208"/>
    </location>
</feature>
<dbReference type="FunFam" id="1.10.8.710:FF:000001">
    <property type="entry name" value="Dynein axonemal heavy chain 2"/>
    <property type="match status" value="1"/>
</dbReference>
<dbReference type="Gene3D" id="1.10.8.720">
    <property type="entry name" value="Region D6 of dynein motor"/>
    <property type="match status" value="1"/>
</dbReference>
<dbReference type="FunFam" id="3.10.490.20:FF:000008">
    <property type="entry name" value="dynein heavy chain 2, axonemal"/>
    <property type="match status" value="1"/>
</dbReference>
<evidence type="ECO:0000256" key="11">
    <source>
        <dbReference type="ARBA" id="ARBA00023054"/>
    </source>
</evidence>
<dbReference type="Pfam" id="PF25007">
    <property type="entry name" value="DYH2-5-8_CC"/>
    <property type="match status" value="1"/>
</dbReference>
<dbReference type="GO" id="GO:0005874">
    <property type="term" value="C:microtubule"/>
    <property type="evidence" value="ECO:0007669"/>
    <property type="project" value="UniProtKB-KW"/>
</dbReference>
<evidence type="ECO:0000256" key="13">
    <source>
        <dbReference type="ARBA" id="ARBA00023175"/>
    </source>
</evidence>
<dbReference type="InterPro" id="IPR027417">
    <property type="entry name" value="P-loop_NTPase"/>
</dbReference>
<evidence type="ECO:0000256" key="3">
    <source>
        <dbReference type="ARBA" id="ARBA00008887"/>
    </source>
</evidence>
<dbReference type="GO" id="GO:0031514">
    <property type="term" value="C:motile cilium"/>
    <property type="evidence" value="ECO:0007669"/>
    <property type="project" value="UniProtKB-SubCell"/>
</dbReference>
<sequence>MSASSFDETEELVNWIRDRIRLPGYTQAKWTPSDSACVKDFADSLNIPALFISTNTAHVLRVGTTAPRDATTIMYFVKNGQVSVKPTTAVTALQFGTIHGEGISSLLQLMNTFYMQRLQQETSWPESIQKEFTAQFYRFMSSLTETVSRGCGKTVLYLPPIALDKANYKDKDLLQQLESTVIHWTRQIKEVVNNQDNAHDAEGAGPLEEIKFWEHRTEDLSGITDQLNRPGVKDIVDILSLAKSSYLQPFETLSQIIKQGSFEANDNLRFLKKLCPICEQMATASPYDIPSLLPKLLTTIRLIWMYSRFYNTEDRITSLLRKVSNEIISVCCKTISLQHIFNGDVQGSIRNLEETIECGVAWKTIYYSVAKSVNQASTSTTTSSSTPPVKWKFDDTSIFAQVDAFVQRCRELLEVCEGQIQFARKGQGSSSLPCFGGNRGQEIVKSLMGIETQFHQHIDRLRRLEYDILDVKITFWHTDFNVFKNGVKDLEAMTQNVINAAFDSVSTISAGCDLLQAFQTIAKREAIRRCVEKRTVDVYGMFKAEVVTVRNLFEKNKAVPPLSITEPQYAGAALWARGLQLRVKEDLARLALLTSLPPGAVELDEAQTQFDGLKAVLHDYIQKKYNDWIDELNSLGTTNLNSRLENPLMTKTSLALDAAVPTAASASTAGGVAGGNGAPGQTNPNPNPHALDVTNADKLLGRSNKGFLHCNFDRPLLQLFAEVHYWQYFNGEIQIPYIAHDICNQKEQLRVLREHVTLVVRDYNRILHELSTTERRLFDDIIRKLDRRIQPGLAKLTWLSKGVVEWYVNDCRKHCEATYRIVREFQDNKDVVASNCKMIAGLMHISIERNNVYDDGVFEVKQVSHRAAMETKLKAAYENIRSTMSAMYVHFAAGPGDVQREWARFVERADKTLEDSLRQSVKKSLQELSKAINGDAKTDPHPLFRVHVILEDGKVEFNPLMVNLTQMVNTAAKEIFNVISVVPRLTATVNGRADDHPPQPSTTITTDARTQPMDGSEGATSPTTAVVAATGTTSGSSGSHTFYQSIFNDEEILKVLVHIMNGMSASATELQKYLGYWDKYKLLWNQDKQAFIRRYAKANRPLQQFRVDIERYREQQVSIQNEDLTNTINFIQIDTHFLKASLVDHTVQWIGKLTGLLNQTASDELKALMNMMKANTKRLQIKPSNLDHLGESIGLLQEIKDSAPTVEAQFDPLQLKYDLLAEFDVQITDDEMRDLQSLRPHWDAFEGMLVDANTMLQKCKISMKQSLQDNVAELSNHMVELRSEAMATLPYSDQTQNSAAAHAILLDFEKKMEATRVRQAVLKKGLDIFGIEETLNDGFVQTEKELELLQQIWAFFDEWECVWSSWKGNVFGELQVDSMEATAAQFFKRITKLGKDMKEWAIWGSMKDKIDQFRATLPLIQDLKNDALRPRHWAQLKDEMQSAFDADSKGFTLEKVFSLGFHLHAEFISTLSGNASKELSIEQALDGIESRWNSINIDMVEYKSVYFKVRSADDLFTALEDDQVQLSTMKASPFFDSFATKLLMWEAALSTVSEVIETLLGVQRCWIYLESIFMASEDIRKQLPLESSLFDQVNTAYCSVTSSMAQVQNALKATHLPHTLDTLLDMQDKLDRIQKCLDQYLETKRMMFPRFYFLSNDDLLEILGHQKDPDQVQKHIKKCFEAIKSLYLLYPGTRNNLTFEAAGMNAPDGEQVLFNTNVVIAGAVEGWLVRVEAAMIASLEKLYAGCLVAYRGKKEKWIKEFPGQLLITCGQTAWTNECIKALNEVAKGDKKAMKTLKKKWVSYLNKLADMVRGQLTSTERKKIVALITIEIHSRDVVDRLVKQNCKSTNDFEWLMQLRFYFNKDLGEHGICEVKQTVTCLKYSYEYQGNNGRLVITPLTDRCVLTMTTALHLNRGGNPLGPAGTGKTETVKDLGKNLAKYVIVFNCSDGLDYKSVGRMFSGLVQSGGWGCFDEFNRIEIEVLSVVAQQVLTIMQALTMKLPEFMFLGSVIKCNHNMGIFITMNPGYAGRTELPDNLKALMRPCAMMVPDLALIAEVMLQAEGFRDAKVLAKKTTTLYGLMIQQLSKQDHYDFGLRSLKAVLNMAGALKREDPNMQEEHILLRALRDMNAPKFIKEDAALFKLLLGDLFPSIELAIPEYGSLQSAIQSELTHQGLQLHPTILFKTIQLFESQATRHCNMIVGQTMAGKSTVWKTLQAAKSQLAKDGAPGYTPVRVQVLNPKSISLNEIYGVYDLSTFEWIDGILSAIFRTLASDDKPDEKWIMLDGPVDTLWIESMNSVMDDNKVLTLINGDRIGMSPSMALLFEVQDLSVASPATVSRAGMVYMDVEDLGWRPFVKTWLVQAITDPDERDILTSLLDKYMTKVLAFRSAEVTELIPVTEFNCVKSFCNLYSVLATKDNGVDKSVGGADQFAPMVEKWFLFCLTWSVMGAASEDGRVRFDACIREIETIYPPVKTIYEFFVDPKGRELKLWDERLPPAYRILPGTPFYKILVPTVDTLRYGYLLQTLVNGGLHALIVGDTGVGKTSMIQKELDGLNDTYQRLVMNFSSATSSSTTQDVIENVMEKRSMNRFGPMGGKKLVTFVDDMNMPAKDEFGSQPPLELLRQWVDYGCWYDRKKQSLKYFVDMQLVGSMGPPGGGRSVISSRFQSRFNLINLTFPEATQLRRIFETMLVPKLSEFDDEIKPLGVPLVSATIQIYQAVEATFLPTPQNCHYLFNLRDMAKVVAGLLVADKHIISSRDGMLRLWLHECLRTFSDRLTGSSDRATFKTKIDEILSTSFQTEWSRLLGSLPESLKENGPLFSGIMTPIEDESASGVKYDEIDDIRALKRLVEDHLDNYNVEPGLVPMNLVLFGDALMHLLRIFRQLTTPRGNLLLVGVGGSGRQSLTRLASFAAGCDLFQIEVTKNYRPMDFHEDMKKLYHSAGVVGKKTTFLFSDTQIKSESFVEDINNVLSSGEIPGLYEKDEINTILEAIRAKARAHGVKESKDNMWAFFINEVRRNLHIVLALSPIGKGFRNRVRQYPSLVNNMTIDWFDEWPLDALQEVGMKFLDEKRVATEPQRPKISAVFAVIHSSVVLASAQMLASMKRHNYVTPTNYLALVKGYVELLLEKSSTIADSRDKLKNGLAKLEESRAQVEQMSIQLEQRKIIVAQKNKDCSDLLVIIVSERRVADEQRKQVEAESERILKEEIETKKIADDAQTDLDEALPALAKAMAEVELLDKKAIAEVKVYSQPPEAVSLVMCGVMVLFGLPPTWAQAKIKMNDVNFLQQIKTFDKDTIRDKTLSALKKFTSKEMFKSETVKKVSSAAGALCSWVLAMEVYSSVFRLVAPKRDVLKKSQQALAIKQRDLQTAKNKLQDVIEKVEALKKQYDDSVSEKNALREEAEVLELKLSRATQLVSGLSGERERWQVSIATKDAALVNVVGDALVAAAFLSYAGPFDSLFRSSLLDTWSNRVQQQALPMSQTFQFTDFLADPTDVRHWNAHGLPRDNLSTENGVVTLRGTRWPLMIDPQGQANKWIKSLEGAKLDVVDPMMKDFLRKLENAIRFGTAVLMQDIQEELDPSLEPILNKSIVKVGNREVLRIGDKELDYNRDFRFYLTTKLHNPHYTPEVSTKTTIVNFVVKEQGLEAQLLGTVVQMEEPALEEQKSELVVKVAAAKHKLVDLENEILRLLSNAKGSLLDDESLVNTLNASKVTSEEVTSQLVVSEETEKKIDAARMGYVAVAVRSSTLYFVLNDMTKVDPMYQFSLDSYVDLFKESIAKSRSSRQTMTLTDDLSERIAAINDFHTFAVYAYACRGLFERHKLLFSFQMCIRVMQSVHKVPLDEYEFLLKGGNLLGNDERVTNPVTDFCTEPVWLAVVDLNRMPRFQGLVSSFEQAGKAWKSWFQSSSPEIEALPGDWEGKCNELQRMILLRVLRPDRVTIQAAKFVSTNLGPQFVDPPPFDLRAIYDNSSYKTPLIFVLSPGVDPTNNLMALAEVLGKKVENCALGQGQSQFAEAMLARGLEGGNWVFLANCHLMLSWAPTLEKLIDNFCASPTVNPTFRLWLTSDPNPKFPIAILQRGIKMTTEPPRGLRANLLRLYNTVTSDRFQRCKQAKKYKRLLFCLCWFHALLLERRKFNNLGWNIPYDFNESDFAISEDVLAIYLDEYEDTPWEALKYLIAQANYGGRVTDDWDRRLMLVYVGQFFCEDILELDQAPLADSPEYFVPEDGDLQTYGDFIRNLPLEDPPAAFGQHSNAQIASQIDNGRELLSTILGLQAMGAAEGGKGNDEKIMGVLSNLKDKVPDVFDLANVKLNLSTRSDPDALKTVLLQELERYNKLLGAIKSQLVALEKGMQGMVVITPELEAVYNAMLIGAVPKAWGFCYPSLKPLGSWTQELELRIYQMRHWANTAQPVVFWLSGFTYPTGFLTALLQTAARKNGVSIDSLNWEFLIINQHEDSIVVGPKDGAYVKGLFLEGARWDFEHDCLAEPNPMDLYCNMPMIHFKPVETKKKASKGTYSCPLYMYPIRTGTRERPSFMIAVDLRCGAGKSPDLWTKRGTAMLLSLST</sequence>
<dbReference type="FunFam" id="1.20.58.1120:FF:000001">
    <property type="entry name" value="dynein heavy chain 2, axonemal"/>
    <property type="match status" value="1"/>
</dbReference>
<dbReference type="FunFam" id="3.40.50.300:FF:000049">
    <property type="entry name" value="Dynein, axonemal, heavy chain 5"/>
    <property type="match status" value="1"/>
</dbReference>
<dbReference type="InterPro" id="IPR004273">
    <property type="entry name" value="Dynein_heavy_D6_P-loop"/>
</dbReference>
<dbReference type="PANTHER" id="PTHR45703">
    <property type="entry name" value="DYNEIN HEAVY CHAIN"/>
    <property type="match status" value="1"/>
</dbReference>
<dbReference type="Pfam" id="PF08385">
    <property type="entry name" value="DHC_N1"/>
    <property type="match status" value="1"/>
</dbReference>
<dbReference type="OrthoDB" id="5593012at2759"/>
<dbReference type="Gene3D" id="1.20.1270.280">
    <property type="match status" value="1"/>
</dbReference>
<evidence type="ECO:0000256" key="18">
    <source>
        <dbReference type="ARBA" id="ARBA00077719"/>
    </source>
</evidence>
<keyword evidence="13" id="KW-0505">Motor protein</keyword>
<feature type="domain" description="AAA+ ATPase" evidence="21">
    <location>
        <begin position="2529"/>
        <end position="2675"/>
    </location>
</feature>
<evidence type="ECO:0000256" key="17">
    <source>
        <dbReference type="ARBA" id="ARBA00063032"/>
    </source>
</evidence>
<dbReference type="FunFam" id="1.20.920.20:FF:000001">
    <property type="entry name" value="dynein heavy chain 2, axonemal"/>
    <property type="match status" value="1"/>
</dbReference>
<evidence type="ECO:0000256" key="20">
    <source>
        <dbReference type="SAM" id="MobiDB-lite"/>
    </source>
</evidence>
<dbReference type="GO" id="GO:0036156">
    <property type="term" value="C:inner dynein arm"/>
    <property type="evidence" value="ECO:0007669"/>
    <property type="project" value="UniProtKB-ARBA"/>
</dbReference>
<dbReference type="InterPro" id="IPR003593">
    <property type="entry name" value="AAA+_ATPase"/>
</dbReference>
<dbReference type="GO" id="GO:0045505">
    <property type="term" value="F:dynein intermediate chain binding"/>
    <property type="evidence" value="ECO:0007669"/>
    <property type="project" value="InterPro"/>
</dbReference>
<keyword evidence="10" id="KW-0243">Dynein</keyword>
<evidence type="ECO:0000256" key="6">
    <source>
        <dbReference type="ARBA" id="ARBA00022737"/>
    </source>
</evidence>
<dbReference type="Gene3D" id="1.20.920.20">
    <property type="match status" value="1"/>
</dbReference>
<dbReference type="InterPro" id="IPR041228">
    <property type="entry name" value="Dynein_C"/>
</dbReference>
<dbReference type="Gene3D" id="1.10.8.710">
    <property type="match status" value="1"/>
</dbReference>
<evidence type="ECO:0000256" key="16">
    <source>
        <dbReference type="ARBA" id="ARBA00054075"/>
    </source>
</evidence>
<feature type="coiled-coil region" evidence="19">
    <location>
        <begin position="3664"/>
        <end position="3691"/>
    </location>
</feature>
<evidence type="ECO:0000256" key="14">
    <source>
        <dbReference type="ARBA" id="ARBA00023212"/>
    </source>
</evidence>
<feature type="region of interest" description="Disordered" evidence="20">
    <location>
        <begin position="667"/>
        <end position="690"/>
    </location>
</feature>
<dbReference type="Pfam" id="PF12781">
    <property type="entry name" value="AAA_9"/>
    <property type="match status" value="1"/>
</dbReference>
<dbReference type="Pfam" id="PF17852">
    <property type="entry name" value="Dynein_AAA_lid"/>
    <property type="match status" value="1"/>
</dbReference>
<dbReference type="FunFam" id="1.10.287.2620:FF:000002">
    <property type="entry name" value="Dynein heavy chain 2, axonemal"/>
    <property type="match status" value="1"/>
</dbReference>
<dbReference type="Gene3D" id="1.10.287.2620">
    <property type="match status" value="1"/>
</dbReference>
<dbReference type="InterPro" id="IPR041658">
    <property type="entry name" value="AAA_lid_11"/>
</dbReference>
<keyword evidence="9" id="KW-0282">Flagellum</keyword>
<evidence type="ECO:0000256" key="4">
    <source>
        <dbReference type="ARBA" id="ARBA00022490"/>
    </source>
</evidence>
<dbReference type="VEuPathDB" id="FungiDB:H257_04687"/>
<keyword evidence="15" id="KW-0966">Cell projection</keyword>
<comment type="subcellular location">
    <subcellularLocation>
        <location evidence="1">Cell projection</location>
        <location evidence="1">Cilium</location>
        <location evidence="1">Flagellum</location>
    </subcellularLocation>
    <subcellularLocation>
        <location evidence="2">Cytoplasm</location>
        <location evidence="2">Cytoskeleton</location>
        <location evidence="2">Cilium axoneme</location>
    </subcellularLocation>
</comment>
<dbReference type="GO" id="GO:0008569">
    <property type="term" value="F:minus-end-directed microtubule motor activity"/>
    <property type="evidence" value="ECO:0007669"/>
    <property type="project" value="InterPro"/>
</dbReference>
<evidence type="ECO:0000256" key="10">
    <source>
        <dbReference type="ARBA" id="ARBA00023017"/>
    </source>
</evidence>
<dbReference type="InterPro" id="IPR043157">
    <property type="entry name" value="Dynein_AAA1S"/>
</dbReference>
<dbReference type="Gene3D" id="1.10.472.130">
    <property type="match status" value="1"/>
</dbReference>
<dbReference type="InterPro" id="IPR013602">
    <property type="entry name" value="Dynein_heavy_linker"/>
</dbReference>
<keyword evidence="4" id="KW-0963">Cytoplasm</keyword>
<dbReference type="Gene3D" id="1.20.920.30">
    <property type="match status" value="1"/>
</dbReference>
<dbReference type="Gene3D" id="6.10.140.1060">
    <property type="match status" value="1"/>
</dbReference>
<dbReference type="STRING" id="112090.W4GV48"/>
<evidence type="ECO:0000256" key="15">
    <source>
        <dbReference type="ARBA" id="ARBA00023273"/>
    </source>
</evidence>
<dbReference type="Gene3D" id="3.20.180.20">
    <property type="entry name" value="Dynein heavy chain, N-terminal domain 2"/>
    <property type="match status" value="1"/>
</dbReference>
<evidence type="ECO:0000256" key="19">
    <source>
        <dbReference type="SAM" id="Coils"/>
    </source>
</evidence>
<protein>
    <recommendedName>
        <fullName evidence="18">Dynein-1, subspecies f</fullName>
    </recommendedName>
</protein>
<dbReference type="FunFam" id="3.40.50.300:FF:002141">
    <property type="entry name" value="Dynein heavy chain"/>
    <property type="match status" value="1"/>
</dbReference>
<dbReference type="InterPro" id="IPR042222">
    <property type="entry name" value="Dynein_2_N"/>
</dbReference>
<dbReference type="Gene3D" id="3.10.490.20">
    <property type="match status" value="1"/>
</dbReference>
<dbReference type="Pfam" id="PF12777">
    <property type="entry name" value="MT"/>
    <property type="match status" value="1"/>
</dbReference>
<dbReference type="InterPro" id="IPR042219">
    <property type="entry name" value="AAA_lid_11_sf"/>
</dbReference>
<dbReference type="SMART" id="SM00382">
    <property type="entry name" value="AAA"/>
    <property type="match status" value="2"/>
</dbReference>
<evidence type="ECO:0000256" key="2">
    <source>
        <dbReference type="ARBA" id="ARBA00004430"/>
    </source>
</evidence>
<evidence type="ECO:0000256" key="9">
    <source>
        <dbReference type="ARBA" id="ARBA00022846"/>
    </source>
</evidence>
<dbReference type="GO" id="GO:0036159">
    <property type="term" value="P:inner dynein arm assembly"/>
    <property type="evidence" value="ECO:0007669"/>
    <property type="project" value="UniProtKB-ARBA"/>
</dbReference>
<dbReference type="Pfam" id="PF03028">
    <property type="entry name" value="Dynein_heavy"/>
    <property type="match status" value="1"/>
</dbReference>
<dbReference type="GO" id="GO:0051959">
    <property type="term" value="F:dynein light intermediate chain binding"/>
    <property type="evidence" value="ECO:0007669"/>
    <property type="project" value="InterPro"/>
</dbReference>
<dbReference type="Gene3D" id="1.10.8.1220">
    <property type="match status" value="1"/>
</dbReference>
<reference evidence="22" key="1">
    <citation type="submission" date="2013-12" db="EMBL/GenBank/DDBJ databases">
        <title>The Genome Sequence of Aphanomyces astaci APO3.</title>
        <authorList>
            <consortium name="The Broad Institute Genomics Platform"/>
            <person name="Russ C."/>
            <person name="Tyler B."/>
            <person name="van West P."/>
            <person name="Dieguez-Uribeondo J."/>
            <person name="Young S.K."/>
            <person name="Zeng Q."/>
            <person name="Gargeya S."/>
            <person name="Fitzgerald M."/>
            <person name="Abouelleil A."/>
            <person name="Alvarado L."/>
            <person name="Chapman S.B."/>
            <person name="Gainer-Dewar J."/>
            <person name="Goldberg J."/>
            <person name="Griggs A."/>
            <person name="Gujja S."/>
            <person name="Hansen M."/>
            <person name="Howarth C."/>
            <person name="Imamovic A."/>
            <person name="Ireland A."/>
            <person name="Larimer J."/>
            <person name="McCowan C."/>
            <person name="Murphy C."/>
            <person name="Pearson M."/>
            <person name="Poon T.W."/>
            <person name="Priest M."/>
            <person name="Roberts A."/>
            <person name="Saif S."/>
            <person name="Shea T."/>
            <person name="Sykes S."/>
            <person name="Wortman J."/>
            <person name="Nusbaum C."/>
            <person name="Birren B."/>
        </authorList>
    </citation>
    <scope>NUCLEOTIDE SEQUENCE [LARGE SCALE GENOMIC DNA]</scope>
    <source>
        <strain evidence="22">APO3</strain>
    </source>
</reference>
<dbReference type="Pfam" id="PF12780">
    <property type="entry name" value="AAA_8"/>
    <property type="match status" value="1"/>
</dbReference>
<dbReference type="InterPro" id="IPR024317">
    <property type="entry name" value="Dynein_heavy_chain_D4_dom"/>
</dbReference>
<evidence type="ECO:0000256" key="5">
    <source>
        <dbReference type="ARBA" id="ARBA00022701"/>
    </source>
</evidence>
<dbReference type="FunFam" id="1.20.920.30:FF:000002">
    <property type="entry name" value="Dynein axonemal heavy chain 3"/>
    <property type="match status" value="1"/>
</dbReference>
<dbReference type="EMBL" id="KI913121">
    <property type="protein sequence ID" value="ETV82914.1"/>
    <property type="molecule type" value="Genomic_DNA"/>
</dbReference>
<dbReference type="Pfam" id="PF18199">
    <property type="entry name" value="Dynein_C"/>
    <property type="match status" value="1"/>
</dbReference>
<dbReference type="PANTHER" id="PTHR45703:SF32">
    <property type="entry name" value="DYNEINS HEAVY CHAIN"/>
    <property type="match status" value="1"/>
</dbReference>
<dbReference type="GO" id="GO:0060294">
    <property type="term" value="P:cilium movement involved in cell motility"/>
    <property type="evidence" value="ECO:0007669"/>
    <property type="project" value="UniProtKB-ARBA"/>
</dbReference>
<dbReference type="InterPro" id="IPR026983">
    <property type="entry name" value="DHC"/>
</dbReference>
<dbReference type="Pfam" id="PF18198">
    <property type="entry name" value="AAA_lid_11"/>
    <property type="match status" value="1"/>
</dbReference>
<dbReference type="Gene3D" id="3.40.50.300">
    <property type="entry name" value="P-loop containing nucleotide triphosphate hydrolases"/>
    <property type="match status" value="5"/>
</dbReference>
<dbReference type="GeneID" id="20806683"/>
<dbReference type="FunFam" id="3.40.50.300:FF:000153">
    <property type="entry name" value="Dynein axonemal heavy chain 1"/>
    <property type="match status" value="1"/>
</dbReference>
<evidence type="ECO:0000256" key="12">
    <source>
        <dbReference type="ARBA" id="ARBA00023069"/>
    </source>
</evidence>
<comment type="similarity">
    <text evidence="3">Belongs to the dynein heavy chain family.</text>
</comment>
<dbReference type="InterPro" id="IPR013594">
    <property type="entry name" value="Dynein_heavy_tail"/>
</dbReference>
<dbReference type="FunFam" id="3.20.180.20:FF:000001">
    <property type="entry name" value="Dynein axonemal heavy chain 5"/>
    <property type="match status" value="1"/>
</dbReference>
<dbReference type="Pfam" id="PF12774">
    <property type="entry name" value="AAA_6"/>
    <property type="match status" value="1"/>
</dbReference>
<dbReference type="SUPFAM" id="SSF52540">
    <property type="entry name" value="P-loop containing nucleoside triphosphate hydrolases"/>
    <property type="match status" value="4"/>
</dbReference>
<organism evidence="22">
    <name type="scientific">Aphanomyces astaci</name>
    <name type="common">Crayfish plague agent</name>
    <dbReference type="NCBI Taxonomy" id="112090"/>
    <lineage>
        <taxon>Eukaryota</taxon>
        <taxon>Sar</taxon>
        <taxon>Stramenopiles</taxon>
        <taxon>Oomycota</taxon>
        <taxon>Saprolegniomycetes</taxon>
        <taxon>Saprolegniales</taxon>
        <taxon>Verrucalvaceae</taxon>
        <taxon>Aphanomyces</taxon>
    </lineage>
</organism>
<dbReference type="Pfam" id="PF12775">
    <property type="entry name" value="AAA_7"/>
    <property type="match status" value="1"/>
</dbReference>
<evidence type="ECO:0000256" key="7">
    <source>
        <dbReference type="ARBA" id="ARBA00022741"/>
    </source>
</evidence>
<dbReference type="InterPro" id="IPR056759">
    <property type="entry name" value="DYH2-5-8_CC"/>
</dbReference>
<keyword evidence="11 19" id="KW-0175">Coiled coil</keyword>
<dbReference type="FunFam" id="3.40.50.300:FF:000044">
    <property type="entry name" value="Dynein heavy chain 5, axonemal"/>
    <property type="match status" value="1"/>
</dbReference>
<dbReference type="InterPro" id="IPR041589">
    <property type="entry name" value="DNAH3_AAA_lid_1"/>
</dbReference>
<dbReference type="Gene3D" id="1.20.58.1120">
    <property type="match status" value="1"/>
</dbReference>
<keyword evidence="12" id="KW-0969">Cilium</keyword>
<dbReference type="InterPro" id="IPR041466">
    <property type="entry name" value="Dynein_AAA5_ext"/>
</dbReference>
<dbReference type="FunFam" id="1.20.140.100:FF:000001">
    <property type="entry name" value="dynein heavy chain 17, axonemal"/>
    <property type="match status" value="1"/>
</dbReference>
<dbReference type="Gene3D" id="1.20.140.100">
    <property type="entry name" value="Dynein heavy chain, N-terminal domain 2"/>
    <property type="match status" value="1"/>
</dbReference>
<dbReference type="Pfam" id="PF17857">
    <property type="entry name" value="AAA_lid_1"/>
    <property type="match status" value="1"/>
</dbReference>
<dbReference type="FunFam" id="1.10.8.1220:FF:000001">
    <property type="entry name" value="Dynein axonemal heavy chain 5"/>
    <property type="match status" value="1"/>
</dbReference>
<gene>
    <name evidence="22" type="ORF">H257_04687</name>
</gene>
<evidence type="ECO:0000256" key="1">
    <source>
        <dbReference type="ARBA" id="ARBA00004230"/>
    </source>
</evidence>
<keyword evidence="6" id="KW-0677">Repeat</keyword>
<accession>W4GV48</accession>
<dbReference type="InterPro" id="IPR043160">
    <property type="entry name" value="Dynein_C_barrel"/>
</dbReference>
<dbReference type="Pfam" id="PF08393">
    <property type="entry name" value="DHC_N2"/>
    <property type="match status" value="1"/>
</dbReference>
<dbReference type="InterPro" id="IPR024743">
    <property type="entry name" value="Dynein_HC_stalk"/>
</dbReference>
<dbReference type="GO" id="GO:0005524">
    <property type="term" value="F:ATP binding"/>
    <property type="evidence" value="ECO:0007669"/>
    <property type="project" value="UniProtKB-KW"/>
</dbReference>